<name>A0AB38CVM2_9MYCO</name>
<accession>A0AB38CVM2</accession>
<dbReference type="Gene3D" id="1.20.1440.110">
    <property type="entry name" value="acylaminoacyl peptidase"/>
    <property type="match status" value="1"/>
</dbReference>
<sequence length="420" mass="46282">MRFIFETDESFSFETLRAVGYAIYGGADIGEVIATAKRITPGDWESWYVEWRALADRIAAIAQQCAIGGHEVSATTAYLRASNYYRTAEFFLRDDPGNDPRVLDTSARAVDTFRSAPEIQARWKRVQIPYEGIQLEGYYLNVSGDDRGPTLLAHGGFDSTVEEMYFAVGEAARRYGWNCLIFEGPGQGAALRADYVRFRYDWEAVVTPVLDFTLGLRGVDPDRVVLLGMSMGGYLAPRAAAFEPRLAACVAYDGVFNLAAGLPGAHGGRLKLDPSQQAAAVRNLIAHRAEASSLQRWALSNALWVFGVDSAESLLTEVAKYDLSDVAHQISCPTLVCEAENDQFFQGQPSMLFDALQCAKAYLKFTEAEGAGEHCHEGALLLFHQRLFDWLDDVVVAEKPELCRLSESDCHGGSSEPEIL</sequence>
<proteinExistence type="inferred from homology"/>
<dbReference type="PANTHER" id="PTHR22946">
    <property type="entry name" value="DIENELACTONE HYDROLASE DOMAIN-CONTAINING PROTEIN-RELATED"/>
    <property type="match status" value="1"/>
</dbReference>
<dbReference type="InterPro" id="IPR029058">
    <property type="entry name" value="AB_hydrolase_fold"/>
</dbReference>
<dbReference type="EC" id="3.7.1.-" evidence="3"/>
<dbReference type="EMBL" id="FSHM01000001">
    <property type="protein sequence ID" value="SIA39847.1"/>
    <property type="molecule type" value="Genomic_DNA"/>
</dbReference>
<dbReference type="InterPro" id="IPR050261">
    <property type="entry name" value="FrsA_esterase"/>
</dbReference>
<dbReference type="GO" id="GO:0004177">
    <property type="term" value="F:aminopeptidase activity"/>
    <property type="evidence" value="ECO:0007669"/>
    <property type="project" value="UniProtKB-KW"/>
</dbReference>
<comment type="caution">
    <text evidence="3">The sequence shown here is derived from an EMBL/GenBank/DDBJ whole genome shotgun (WGS) entry which is preliminary data.</text>
</comment>
<dbReference type="AlphaFoldDB" id="A0AB38CVM2"/>
<dbReference type="RefSeq" id="WP_005077353.1">
    <property type="nucleotide sequence ID" value="NZ_CAACXP010000002.1"/>
</dbReference>
<evidence type="ECO:0000313" key="3">
    <source>
        <dbReference type="EMBL" id="SIA39847.1"/>
    </source>
</evidence>
<evidence type="ECO:0000259" key="2">
    <source>
        <dbReference type="Pfam" id="PF12697"/>
    </source>
</evidence>
<dbReference type="SUPFAM" id="SSF53474">
    <property type="entry name" value="alpha/beta-Hydrolases"/>
    <property type="match status" value="1"/>
</dbReference>
<keyword evidence="3" id="KW-0645">Protease</keyword>
<comment type="similarity">
    <text evidence="1">Belongs to the AB hydrolase superfamily. FUS2 hydrolase family.</text>
</comment>
<evidence type="ECO:0000313" key="4">
    <source>
        <dbReference type="Proteomes" id="UP000185210"/>
    </source>
</evidence>
<keyword evidence="3" id="KW-0031">Aminopeptidase</keyword>
<reference evidence="3 4" key="1">
    <citation type="submission" date="2016-11" db="EMBL/GenBank/DDBJ databases">
        <authorList>
            <consortium name="Pathogen Informatics"/>
        </authorList>
    </citation>
    <scope>NUCLEOTIDE SEQUENCE [LARGE SCALE GENOMIC DNA]</scope>
    <source>
        <strain evidence="3 4">104</strain>
    </source>
</reference>
<gene>
    <name evidence="3" type="ORF">SAMEA2070301_01197</name>
</gene>
<dbReference type="Gene3D" id="3.40.50.1820">
    <property type="entry name" value="alpha/beta hydrolase"/>
    <property type="match status" value="1"/>
</dbReference>
<protein>
    <submittedName>
        <fullName evidence="3">Hypothetical dipeptidyl aminopeptidase/ acylaminoacyl-peptidase related protein</fullName>
        <ecNumber evidence="3">3.7.1.-</ecNumber>
    </submittedName>
</protein>
<dbReference type="Pfam" id="PF12697">
    <property type="entry name" value="Abhydrolase_6"/>
    <property type="match status" value="1"/>
</dbReference>
<organism evidence="3 4">
    <name type="scientific">Mycobacteroides abscessus subsp. abscessus</name>
    <dbReference type="NCBI Taxonomy" id="1185650"/>
    <lineage>
        <taxon>Bacteria</taxon>
        <taxon>Bacillati</taxon>
        <taxon>Actinomycetota</taxon>
        <taxon>Actinomycetes</taxon>
        <taxon>Mycobacteriales</taxon>
        <taxon>Mycobacteriaceae</taxon>
        <taxon>Mycobacteroides</taxon>
        <taxon>Mycobacteroides abscessus</taxon>
    </lineage>
</organism>
<dbReference type="PANTHER" id="PTHR22946:SF12">
    <property type="entry name" value="CONIDIAL PIGMENT BIOSYNTHESIS PROTEIN AYG1 (AFU_ORTHOLOGUE AFUA_2G17550)"/>
    <property type="match status" value="1"/>
</dbReference>
<dbReference type="Proteomes" id="UP000185210">
    <property type="component" value="Unassembled WGS sequence"/>
</dbReference>
<feature type="domain" description="AB hydrolase-1" evidence="2">
    <location>
        <begin position="151"/>
        <end position="376"/>
    </location>
</feature>
<evidence type="ECO:0000256" key="1">
    <source>
        <dbReference type="ARBA" id="ARBA00038115"/>
    </source>
</evidence>
<keyword evidence="3" id="KW-0378">Hydrolase</keyword>
<dbReference type="InterPro" id="IPR000073">
    <property type="entry name" value="AB_hydrolase_1"/>
</dbReference>